<name>A0ACC2FV45_DALPE</name>
<sequence>MGEPQTPVTLPKYDPSSPLSGSSMEAARLRLRVTRLEAELKDKEERRKYEFELEYRRLQADTEIRKKEIDAAADKEARISIRRLELEAGAGRGRVVVKPSSLLNTSSMSIHPLSSTPLSRLPPPEIPHPTAPQRNQARRLGSAASPGHGGPGLLMIRRLYITGFAGFVANGFQSNDPEKRLTLNSIKRFPPHTEKTRTQVDDSYPPGVTRMRSGMRSHETERWGRTSLP</sequence>
<evidence type="ECO:0000313" key="2">
    <source>
        <dbReference type="Proteomes" id="UP001157502"/>
    </source>
</evidence>
<comment type="caution">
    <text evidence="1">The sequence shown here is derived from an EMBL/GenBank/DDBJ whole genome shotgun (WGS) entry which is preliminary data.</text>
</comment>
<dbReference type="EMBL" id="CM055748">
    <property type="protein sequence ID" value="KAJ7995304.1"/>
    <property type="molecule type" value="Genomic_DNA"/>
</dbReference>
<accession>A0ACC2FV45</accession>
<reference evidence="1" key="1">
    <citation type="submission" date="2021-05" db="EMBL/GenBank/DDBJ databases">
        <authorList>
            <person name="Pan Q."/>
            <person name="Jouanno E."/>
            <person name="Zahm M."/>
            <person name="Klopp C."/>
            <person name="Cabau C."/>
            <person name="Louis A."/>
            <person name="Berthelot C."/>
            <person name="Parey E."/>
            <person name="Roest Crollius H."/>
            <person name="Montfort J."/>
            <person name="Robinson-Rechavi M."/>
            <person name="Bouchez O."/>
            <person name="Lampietro C."/>
            <person name="Lopez Roques C."/>
            <person name="Donnadieu C."/>
            <person name="Postlethwait J."/>
            <person name="Bobe J."/>
            <person name="Dillon D."/>
            <person name="Chandos A."/>
            <person name="von Hippel F."/>
            <person name="Guiguen Y."/>
        </authorList>
    </citation>
    <scope>NUCLEOTIDE SEQUENCE</scope>
    <source>
        <strain evidence="1">YG-Jan2019</strain>
    </source>
</reference>
<protein>
    <submittedName>
        <fullName evidence="1">Uncharacterized protein</fullName>
    </submittedName>
</protein>
<dbReference type="Proteomes" id="UP001157502">
    <property type="component" value="Chromosome 21"/>
</dbReference>
<gene>
    <name evidence="1" type="ORF">DPEC_G00243160</name>
</gene>
<organism evidence="1 2">
    <name type="scientific">Dallia pectoralis</name>
    <name type="common">Alaska blackfish</name>
    <dbReference type="NCBI Taxonomy" id="75939"/>
    <lineage>
        <taxon>Eukaryota</taxon>
        <taxon>Metazoa</taxon>
        <taxon>Chordata</taxon>
        <taxon>Craniata</taxon>
        <taxon>Vertebrata</taxon>
        <taxon>Euteleostomi</taxon>
        <taxon>Actinopterygii</taxon>
        <taxon>Neopterygii</taxon>
        <taxon>Teleostei</taxon>
        <taxon>Protacanthopterygii</taxon>
        <taxon>Esociformes</taxon>
        <taxon>Umbridae</taxon>
        <taxon>Dallia</taxon>
    </lineage>
</organism>
<keyword evidence="2" id="KW-1185">Reference proteome</keyword>
<proteinExistence type="predicted"/>
<evidence type="ECO:0000313" key="1">
    <source>
        <dbReference type="EMBL" id="KAJ7995304.1"/>
    </source>
</evidence>